<dbReference type="InterPro" id="IPR044730">
    <property type="entry name" value="RNase_H-like_dom_plant"/>
</dbReference>
<dbReference type="EMBL" id="JAAIUW010000005">
    <property type="protein sequence ID" value="KAF7829488.1"/>
    <property type="molecule type" value="Genomic_DNA"/>
</dbReference>
<dbReference type="InterPro" id="IPR002156">
    <property type="entry name" value="RNaseH_domain"/>
</dbReference>
<dbReference type="GO" id="GO:0003964">
    <property type="term" value="F:RNA-directed DNA polymerase activity"/>
    <property type="evidence" value="ECO:0007669"/>
    <property type="project" value="UniProtKB-KW"/>
</dbReference>
<accession>A0A834WQ96</accession>
<dbReference type="SUPFAM" id="SSF53098">
    <property type="entry name" value="Ribonuclease H-like"/>
    <property type="match status" value="1"/>
</dbReference>
<gene>
    <name evidence="2" type="ORF">G2W53_011821</name>
</gene>
<dbReference type="GO" id="GO:0003676">
    <property type="term" value="F:nucleic acid binding"/>
    <property type="evidence" value="ECO:0007669"/>
    <property type="project" value="InterPro"/>
</dbReference>
<proteinExistence type="predicted"/>
<dbReference type="Gene3D" id="3.30.420.10">
    <property type="entry name" value="Ribonuclease H-like superfamily/Ribonuclease H"/>
    <property type="match status" value="1"/>
</dbReference>
<dbReference type="GO" id="GO:0004523">
    <property type="term" value="F:RNA-DNA hybrid ribonuclease activity"/>
    <property type="evidence" value="ECO:0007669"/>
    <property type="project" value="InterPro"/>
</dbReference>
<dbReference type="InterPro" id="IPR000477">
    <property type="entry name" value="RT_dom"/>
</dbReference>
<dbReference type="CDD" id="cd06222">
    <property type="entry name" value="RNase_H_like"/>
    <property type="match status" value="1"/>
</dbReference>
<keyword evidence="2" id="KW-0548">Nucleotidyltransferase</keyword>
<dbReference type="Pfam" id="PF00078">
    <property type="entry name" value="RVT_1"/>
    <property type="match status" value="1"/>
</dbReference>
<dbReference type="PROSITE" id="PS50878">
    <property type="entry name" value="RT_POL"/>
    <property type="match status" value="1"/>
</dbReference>
<keyword evidence="3" id="KW-1185">Reference proteome</keyword>
<evidence type="ECO:0000259" key="1">
    <source>
        <dbReference type="PROSITE" id="PS50878"/>
    </source>
</evidence>
<evidence type="ECO:0000313" key="2">
    <source>
        <dbReference type="EMBL" id="KAF7829488.1"/>
    </source>
</evidence>
<sequence>MACVSSVNYNVLVGGRKVAEFKPERGLRQGDPLSPCLFILVADVLSSMLDKAVNDGRLCGIKLARSCPPISHCFFADDSLLFLNASKGDCVVVAEILKFYCEASGQDMNLDKSNLFYSKNTPLEVKEDICETLGIKEASNPGKYLGLPTLWERSKVVALNFVKERMVNKIQNWKHFPMGVFKFPKSFCKDLDAEVARFWWGNKEGGRGIHWQAWSKARVVKGIYFPNSDFLNAKKGSRASWGWYSILVGRDALHLGIGWKLGSGDNIRIWGDRWIPSLKNQVISSVMPNSDWEDRRVSSIIVDGKWRLGNLENFLSMEEVNAIKRLHIPVGIQEDERVWVHVNRGIFTVKSGYHAVKHHMAKPVEVRASSSFSINKDLWGAIWKLKVAEKVKHFVWRLCSGSLPFLSNLRQRRCLMDACCPICRKEEESGEHLFLFCGWTELVWFGSLFCARWDRFEVRRIEEWWYCLLCGASKADDWTAALFAYTCWNIWKCRCKFIFEHIEVDSSFVIQNSFSAAAEFWNANGFSNGGSGRLSSGVCDNRWVPPDNNGLKFNCDASFLRDSGAAGLGIVVRNRQGILFGGRSLRVQACSEVVAEALALLEALKLGLDFCDRPLLFESDCRNLVMTVNQKDVNWDWRVSGIMKEILLVCGQLSWPSILHVKRSVNKAADWVAKNALRRMCPLVWDVCPPSSLALILDADIGVDRDGIG</sequence>
<organism evidence="2 3">
    <name type="scientific">Senna tora</name>
    <dbReference type="NCBI Taxonomy" id="362788"/>
    <lineage>
        <taxon>Eukaryota</taxon>
        <taxon>Viridiplantae</taxon>
        <taxon>Streptophyta</taxon>
        <taxon>Embryophyta</taxon>
        <taxon>Tracheophyta</taxon>
        <taxon>Spermatophyta</taxon>
        <taxon>Magnoliopsida</taxon>
        <taxon>eudicotyledons</taxon>
        <taxon>Gunneridae</taxon>
        <taxon>Pentapetalae</taxon>
        <taxon>rosids</taxon>
        <taxon>fabids</taxon>
        <taxon>Fabales</taxon>
        <taxon>Fabaceae</taxon>
        <taxon>Caesalpinioideae</taxon>
        <taxon>Cassia clade</taxon>
        <taxon>Senna</taxon>
    </lineage>
</organism>
<dbReference type="Pfam" id="PF13966">
    <property type="entry name" value="zf-RVT"/>
    <property type="match status" value="1"/>
</dbReference>
<dbReference type="Proteomes" id="UP000634136">
    <property type="component" value="Unassembled WGS sequence"/>
</dbReference>
<name>A0A834WQ96_9FABA</name>
<dbReference type="OrthoDB" id="1750106at2759"/>
<dbReference type="PANTHER" id="PTHR33116">
    <property type="entry name" value="REVERSE TRANSCRIPTASE ZINC-BINDING DOMAIN-CONTAINING PROTEIN-RELATED-RELATED"/>
    <property type="match status" value="1"/>
</dbReference>
<dbReference type="AlphaFoldDB" id="A0A834WQ96"/>
<dbReference type="InterPro" id="IPR036397">
    <property type="entry name" value="RNaseH_sf"/>
</dbReference>
<dbReference type="InterPro" id="IPR043502">
    <property type="entry name" value="DNA/RNA_pol_sf"/>
</dbReference>
<keyword evidence="2" id="KW-0808">Transferase</keyword>
<feature type="domain" description="Reverse transcriptase" evidence="1">
    <location>
        <begin position="1"/>
        <end position="149"/>
    </location>
</feature>
<dbReference type="InterPro" id="IPR026960">
    <property type="entry name" value="RVT-Znf"/>
</dbReference>
<dbReference type="PANTHER" id="PTHR33116:SF86">
    <property type="entry name" value="REVERSE TRANSCRIPTASE DOMAIN-CONTAINING PROTEIN"/>
    <property type="match status" value="1"/>
</dbReference>
<protein>
    <submittedName>
        <fullName evidence="2">Reverse transcriptase</fullName>
    </submittedName>
</protein>
<evidence type="ECO:0000313" key="3">
    <source>
        <dbReference type="Proteomes" id="UP000634136"/>
    </source>
</evidence>
<dbReference type="InterPro" id="IPR012337">
    <property type="entry name" value="RNaseH-like_sf"/>
</dbReference>
<dbReference type="Pfam" id="PF13456">
    <property type="entry name" value="RVT_3"/>
    <property type="match status" value="1"/>
</dbReference>
<keyword evidence="2" id="KW-0695">RNA-directed DNA polymerase</keyword>
<comment type="caution">
    <text evidence="2">The sequence shown here is derived from an EMBL/GenBank/DDBJ whole genome shotgun (WGS) entry which is preliminary data.</text>
</comment>
<reference evidence="2" key="1">
    <citation type="submission" date="2020-09" db="EMBL/GenBank/DDBJ databases">
        <title>Genome-Enabled Discovery of Anthraquinone Biosynthesis in Senna tora.</title>
        <authorList>
            <person name="Kang S.-H."/>
            <person name="Pandey R.P."/>
            <person name="Lee C.-M."/>
            <person name="Sim J.-S."/>
            <person name="Jeong J.-T."/>
            <person name="Choi B.-S."/>
            <person name="Jung M."/>
            <person name="Ginzburg D."/>
            <person name="Zhao K."/>
            <person name="Won S.Y."/>
            <person name="Oh T.-J."/>
            <person name="Yu Y."/>
            <person name="Kim N.-H."/>
            <person name="Lee O.R."/>
            <person name="Lee T.-H."/>
            <person name="Bashyal P."/>
            <person name="Kim T.-S."/>
            <person name="Lee W.-H."/>
            <person name="Kawkins C."/>
            <person name="Kim C.-K."/>
            <person name="Kim J.S."/>
            <person name="Ahn B.O."/>
            <person name="Rhee S.Y."/>
            <person name="Sohng J.K."/>
        </authorList>
    </citation>
    <scope>NUCLEOTIDE SEQUENCE</scope>
    <source>
        <tissue evidence="2">Leaf</tissue>
    </source>
</reference>
<dbReference type="SUPFAM" id="SSF56672">
    <property type="entry name" value="DNA/RNA polymerases"/>
    <property type="match status" value="1"/>
</dbReference>